<feature type="transmembrane region" description="Helical" evidence="11">
    <location>
        <begin position="183"/>
        <end position="201"/>
    </location>
</feature>
<dbReference type="AlphaFoldDB" id="A0A5K1K490"/>
<evidence type="ECO:0000256" key="4">
    <source>
        <dbReference type="ARBA" id="ARBA00022692"/>
    </source>
</evidence>
<protein>
    <submittedName>
        <fullName evidence="13">Lid2 complex component lid2</fullName>
    </submittedName>
</protein>
<evidence type="ECO:0000256" key="7">
    <source>
        <dbReference type="ARBA" id="ARBA00023002"/>
    </source>
</evidence>
<feature type="transmembrane region" description="Helical" evidence="11">
    <location>
        <begin position="241"/>
        <end position="260"/>
    </location>
</feature>
<feature type="region of interest" description="Disordered" evidence="10">
    <location>
        <begin position="562"/>
        <end position="586"/>
    </location>
</feature>
<dbReference type="GO" id="GO:0000293">
    <property type="term" value="F:ferric-chelate reductase activity"/>
    <property type="evidence" value="ECO:0007669"/>
    <property type="project" value="UniProtKB-ARBA"/>
</dbReference>
<dbReference type="PROSITE" id="PS51384">
    <property type="entry name" value="FAD_FR"/>
    <property type="match status" value="1"/>
</dbReference>
<keyword evidence="4 11" id="KW-0812">Transmembrane</keyword>
<dbReference type="InterPro" id="IPR013112">
    <property type="entry name" value="FAD-bd_8"/>
</dbReference>
<dbReference type="EMBL" id="LR728791">
    <property type="protein sequence ID" value="VWP00766.1"/>
    <property type="molecule type" value="Genomic_DNA"/>
</dbReference>
<dbReference type="InterPro" id="IPR017927">
    <property type="entry name" value="FAD-bd_FR_type"/>
</dbReference>
<evidence type="ECO:0000256" key="5">
    <source>
        <dbReference type="ARBA" id="ARBA00022982"/>
    </source>
</evidence>
<feature type="transmembrane region" description="Helical" evidence="11">
    <location>
        <begin position="109"/>
        <end position="132"/>
    </location>
</feature>
<dbReference type="GO" id="GO:0006826">
    <property type="term" value="P:iron ion transport"/>
    <property type="evidence" value="ECO:0007669"/>
    <property type="project" value="TreeGrafter"/>
</dbReference>
<evidence type="ECO:0000256" key="6">
    <source>
        <dbReference type="ARBA" id="ARBA00022989"/>
    </source>
</evidence>
<proteinExistence type="inferred from homology"/>
<name>A0A5K1K490_9APHY</name>
<evidence type="ECO:0000256" key="3">
    <source>
        <dbReference type="ARBA" id="ARBA00022448"/>
    </source>
</evidence>
<evidence type="ECO:0000259" key="12">
    <source>
        <dbReference type="PROSITE" id="PS51384"/>
    </source>
</evidence>
<dbReference type="InterPro" id="IPR039261">
    <property type="entry name" value="FNR_nucleotide-bd"/>
</dbReference>
<dbReference type="SFLD" id="SFLDG01168">
    <property type="entry name" value="Ferric_reductase_subgroup_(FRE"/>
    <property type="match status" value="1"/>
</dbReference>
<dbReference type="PANTHER" id="PTHR32361">
    <property type="entry name" value="FERRIC/CUPRIC REDUCTASE TRANSMEMBRANE COMPONENT"/>
    <property type="match status" value="1"/>
</dbReference>
<keyword evidence="7" id="KW-0560">Oxidoreductase</keyword>
<reference evidence="13" key="1">
    <citation type="submission" date="2019-10" db="EMBL/GenBank/DDBJ databases">
        <authorList>
            <person name="Nor Muhammad N."/>
        </authorList>
    </citation>
    <scope>NUCLEOTIDE SEQUENCE</scope>
</reference>
<feature type="transmembrane region" description="Helical" evidence="11">
    <location>
        <begin position="272"/>
        <end position="293"/>
    </location>
</feature>
<keyword evidence="9 11" id="KW-0472">Membrane</keyword>
<keyword evidence="5" id="KW-0249">Electron transport</keyword>
<accession>A0A5K1K490</accession>
<dbReference type="InterPro" id="IPR051410">
    <property type="entry name" value="Ferric/Cupric_Reductase"/>
</dbReference>
<dbReference type="Pfam" id="PF08030">
    <property type="entry name" value="NAD_binding_6"/>
    <property type="match status" value="1"/>
</dbReference>
<feature type="domain" description="FAD-binding FR-type" evidence="12">
    <location>
        <begin position="331"/>
        <end position="469"/>
    </location>
</feature>
<dbReference type="GO" id="GO:0005886">
    <property type="term" value="C:plasma membrane"/>
    <property type="evidence" value="ECO:0007669"/>
    <property type="project" value="TreeGrafter"/>
</dbReference>
<dbReference type="PANTHER" id="PTHR32361:SF23">
    <property type="entry name" value="FERRIC-CHELATE REDUCTASE"/>
    <property type="match status" value="1"/>
</dbReference>
<evidence type="ECO:0000256" key="11">
    <source>
        <dbReference type="SAM" id="Phobius"/>
    </source>
</evidence>
<comment type="similarity">
    <text evidence="2">Belongs to the ferric reductase (FRE) family.</text>
</comment>
<evidence type="ECO:0000313" key="13">
    <source>
        <dbReference type="EMBL" id="VWP00766.1"/>
    </source>
</evidence>
<evidence type="ECO:0000256" key="10">
    <source>
        <dbReference type="SAM" id="MobiDB-lite"/>
    </source>
</evidence>
<feature type="transmembrane region" description="Helical" evidence="11">
    <location>
        <begin position="51"/>
        <end position="70"/>
    </location>
</feature>
<dbReference type="SFLD" id="SFLDS00052">
    <property type="entry name" value="Ferric_Reductase_Domain"/>
    <property type="match status" value="1"/>
</dbReference>
<dbReference type="InterPro" id="IPR013121">
    <property type="entry name" value="Fe_red_NAD-bd_6"/>
</dbReference>
<dbReference type="Gene3D" id="3.40.50.80">
    <property type="entry name" value="Nucleotide-binding domain of ferredoxin-NADP reductase (FNR) module"/>
    <property type="match status" value="1"/>
</dbReference>
<sequence>MPLVWLSHPVLWHGSRVPSWNFTLMTPEEIWLVQARWHSKFYRADWDYGRTTVYLFCAAILVFAVVNLLFQLRQRAIGNAVRKVPLYNKVVAASRSISARQFHVPMFDYYSPPLTAILLVAGMVVFFIGAWATNKYASMAGEHELTGDTSVDVCCPPVHLAQPGDGIQLADRDAIRVDIDWDHALPVVRVLSLCIVVRWGLTGVHRVTIRFSVLGTKVNFISMVTGVSHEKLQVYHRWTAWIMYVTSLVHTFPFIVKPIHEHNMVYYWDTTVWYWTGVAALVPQTWMVFMSWGPIRNRYYETFKKLHFIASAIFVPALFIHCDFELTSWDYFWVTAALYGASWVARTGRTFYNGLGSVATFEMLPENMVKIVIPTKVAWKPGQHFFIRFLGLGIHAASSHPFTVASLPDVVGDTKALGNAGKSDGERVMEVYARVHGGITARLAAVAQSGALKTSRVLLDGPYGGFEGNLKAYDREVERAERFVTLHVGVSFVVPILLELVHSFKAEETKCRKVNLVWAVRTNDGLSWFDDVISSAIKTRPEGLSIDVSYYVTSGPTAVIDEDDSGSVESGKSKLEHPGVSRNSGRPKLQTIMKDFCAGEGTVVIATCGPDSFNLDISNAVAQCELEILRGTSACSEIYLHRETYSW</sequence>
<dbReference type="Pfam" id="PF01794">
    <property type="entry name" value="Ferric_reduct"/>
    <property type="match status" value="1"/>
</dbReference>
<dbReference type="Pfam" id="PF08022">
    <property type="entry name" value="FAD_binding_8"/>
    <property type="match status" value="1"/>
</dbReference>
<evidence type="ECO:0000256" key="2">
    <source>
        <dbReference type="ARBA" id="ARBA00006278"/>
    </source>
</evidence>
<evidence type="ECO:0000256" key="1">
    <source>
        <dbReference type="ARBA" id="ARBA00004141"/>
    </source>
</evidence>
<dbReference type="InterPro" id="IPR013130">
    <property type="entry name" value="Fe3_Rdtase_TM_dom"/>
</dbReference>
<evidence type="ECO:0000256" key="9">
    <source>
        <dbReference type="ARBA" id="ARBA00023136"/>
    </source>
</evidence>
<keyword evidence="6 11" id="KW-1133">Transmembrane helix</keyword>
<dbReference type="GO" id="GO:0006879">
    <property type="term" value="P:intracellular iron ion homeostasis"/>
    <property type="evidence" value="ECO:0007669"/>
    <property type="project" value="TreeGrafter"/>
</dbReference>
<organism evidence="13">
    <name type="scientific">Ganoderma boninense</name>
    <dbReference type="NCBI Taxonomy" id="34458"/>
    <lineage>
        <taxon>Eukaryota</taxon>
        <taxon>Fungi</taxon>
        <taxon>Dikarya</taxon>
        <taxon>Basidiomycota</taxon>
        <taxon>Agaricomycotina</taxon>
        <taxon>Agaricomycetes</taxon>
        <taxon>Polyporales</taxon>
        <taxon>Polyporaceae</taxon>
        <taxon>Ganoderma</taxon>
    </lineage>
</organism>
<comment type="subcellular location">
    <subcellularLocation>
        <location evidence="1">Membrane</location>
        <topology evidence="1">Multi-pass membrane protein</topology>
    </subcellularLocation>
</comment>
<evidence type="ECO:0000256" key="8">
    <source>
        <dbReference type="ARBA" id="ARBA00023065"/>
    </source>
</evidence>
<keyword evidence="8" id="KW-0406">Ion transport</keyword>
<feature type="transmembrane region" description="Helical" evidence="11">
    <location>
        <begin position="305"/>
        <end position="321"/>
    </location>
</feature>
<gene>
    <name evidence="13" type="primary">G4N2P7</name>
</gene>
<dbReference type="GO" id="GO:0015677">
    <property type="term" value="P:copper ion import"/>
    <property type="evidence" value="ECO:0007669"/>
    <property type="project" value="TreeGrafter"/>
</dbReference>
<keyword evidence="3" id="KW-0813">Transport</keyword>
<dbReference type="CDD" id="cd06186">
    <property type="entry name" value="NOX_Duox_like_FAD_NADP"/>
    <property type="match status" value="1"/>
</dbReference>